<evidence type="ECO:0000313" key="1">
    <source>
        <dbReference type="EMBL" id="VDB85963.1"/>
    </source>
</evidence>
<reference evidence="1 2" key="1">
    <citation type="submission" date="2018-08" db="EMBL/GenBank/DDBJ databases">
        <authorList>
            <person name="Muller C M."/>
        </authorList>
    </citation>
    <scope>NUCLEOTIDE SEQUENCE [LARGE SCALE GENOMIC DNA]</scope>
</reference>
<accession>A0A9X9QCA9</accession>
<keyword evidence="2" id="KW-1185">Reference proteome</keyword>
<evidence type="ECO:0000313" key="2">
    <source>
        <dbReference type="Proteomes" id="UP000324639"/>
    </source>
</evidence>
<dbReference type="EMBL" id="LR026988">
    <property type="protein sequence ID" value="VDB85963.1"/>
    <property type="molecule type" value="Genomic_DNA"/>
</dbReference>
<sequence>MPCKLLSFFGFNRIIFPSETSPRKIPIQRLSS</sequence>
<organism evidence="1 2">
    <name type="scientific">Blumeria graminis f. sp. tritici</name>
    <dbReference type="NCBI Taxonomy" id="62690"/>
    <lineage>
        <taxon>Eukaryota</taxon>
        <taxon>Fungi</taxon>
        <taxon>Dikarya</taxon>
        <taxon>Ascomycota</taxon>
        <taxon>Pezizomycotina</taxon>
        <taxon>Leotiomycetes</taxon>
        <taxon>Erysiphales</taxon>
        <taxon>Erysiphaceae</taxon>
        <taxon>Blumeria</taxon>
    </lineage>
</organism>
<dbReference type="AlphaFoldDB" id="A0A9X9QCA9"/>
<gene>
    <name evidence="1" type="ORF">BGT96224V316_LOCUS3630</name>
</gene>
<proteinExistence type="predicted"/>
<name>A0A9X9QCA9_BLUGR</name>
<protein>
    <submittedName>
        <fullName evidence="1">Bgt-50645</fullName>
    </submittedName>
</protein>
<dbReference type="Proteomes" id="UP000324639">
    <property type="component" value="Chromosome Bgt_-05"/>
</dbReference>